<dbReference type="GO" id="GO:0003700">
    <property type="term" value="F:DNA-binding transcription factor activity"/>
    <property type="evidence" value="ECO:0007669"/>
    <property type="project" value="InterPro"/>
</dbReference>
<evidence type="ECO:0000256" key="2">
    <source>
        <dbReference type="ARBA" id="ARBA00023125"/>
    </source>
</evidence>
<name>A0A7W3JBA2_9MICO</name>
<keyword evidence="2 5" id="KW-0238">DNA-binding</keyword>
<dbReference type="Gene3D" id="1.10.10.10">
    <property type="entry name" value="Winged helix-like DNA-binding domain superfamily/Winged helix DNA-binding domain"/>
    <property type="match status" value="1"/>
</dbReference>
<keyword evidence="1" id="KW-0805">Transcription regulation</keyword>
<dbReference type="RefSeq" id="WP_182618877.1">
    <property type="nucleotide sequence ID" value="NZ_BAAATF010000008.1"/>
</dbReference>
<gene>
    <name evidence="5" type="ORF">FHX71_003590</name>
</gene>
<dbReference type="GO" id="GO:0006950">
    <property type="term" value="P:response to stress"/>
    <property type="evidence" value="ECO:0007669"/>
    <property type="project" value="TreeGrafter"/>
</dbReference>
<evidence type="ECO:0000259" key="4">
    <source>
        <dbReference type="PROSITE" id="PS50995"/>
    </source>
</evidence>
<dbReference type="InterPro" id="IPR039422">
    <property type="entry name" value="MarR/SlyA-like"/>
</dbReference>
<feature type="domain" description="HTH marR-type" evidence="4">
    <location>
        <begin position="1"/>
        <end position="137"/>
    </location>
</feature>
<dbReference type="InterPro" id="IPR023187">
    <property type="entry name" value="Tscrpt_reg_MarR-type_CS"/>
</dbReference>
<dbReference type="PANTHER" id="PTHR33164">
    <property type="entry name" value="TRANSCRIPTIONAL REGULATOR, MARR FAMILY"/>
    <property type="match status" value="1"/>
</dbReference>
<dbReference type="PANTHER" id="PTHR33164:SF99">
    <property type="entry name" value="MARR FAMILY REGULATORY PROTEIN"/>
    <property type="match status" value="1"/>
</dbReference>
<accession>A0A7W3JBA2</accession>
<dbReference type="AlphaFoldDB" id="A0A7W3JBA2"/>
<dbReference type="SUPFAM" id="SSF46785">
    <property type="entry name" value="Winged helix' DNA-binding domain"/>
    <property type="match status" value="1"/>
</dbReference>
<organism evidence="5 6">
    <name type="scientific">Promicromonospora sukumoe</name>
    <dbReference type="NCBI Taxonomy" id="88382"/>
    <lineage>
        <taxon>Bacteria</taxon>
        <taxon>Bacillati</taxon>
        <taxon>Actinomycetota</taxon>
        <taxon>Actinomycetes</taxon>
        <taxon>Micrococcales</taxon>
        <taxon>Promicromonosporaceae</taxon>
        <taxon>Promicromonospora</taxon>
    </lineage>
</organism>
<keyword evidence="6" id="KW-1185">Reference proteome</keyword>
<dbReference type="Proteomes" id="UP000540568">
    <property type="component" value="Unassembled WGS sequence"/>
</dbReference>
<dbReference type="InterPro" id="IPR036388">
    <property type="entry name" value="WH-like_DNA-bd_sf"/>
</dbReference>
<dbReference type="EMBL" id="JACGWV010000002">
    <property type="protein sequence ID" value="MBA8809614.1"/>
    <property type="molecule type" value="Genomic_DNA"/>
</dbReference>
<sequence>MGQTDLEAVVRANHELFMLTGDRAAEVVARHRLTLQTAQALWVIDPGEAAPSMKVMSERLHCNAPNLSFVTNQLVERGLVERATDPHDRRSRVVVLTAEGRRVRTEIIAGTLDRTPFAGLDADDLRELAGLLAKALAARDDASAPRAARS</sequence>
<proteinExistence type="predicted"/>
<dbReference type="GO" id="GO:0003677">
    <property type="term" value="F:DNA binding"/>
    <property type="evidence" value="ECO:0007669"/>
    <property type="project" value="UniProtKB-KW"/>
</dbReference>
<evidence type="ECO:0000313" key="5">
    <source>
        <dbReference type="EMBL" id="MBA8809614.1"/>
    </source>
</evidence>
<protein>
    <submittedName>
        <fullName evidence="5">DNA-binding MarR family transcriptional regulator</fullName>
    </submittedName>
</protein>
<dbReference type="InterPro" id="IPR000835">
    <property type="entry name" value="HTH_MarR-typ"/>
</dbReference>
<evidence type="ECO:0000256" key="1">
    <source>
        <dbReference type="ARBA" id="ARBA00023015"/>
    </source>
</evidence>
<evidence type="ECO:0000313" key="6">
    <source>
        <dbReference type="Proteomes" id="UP000540568"/>
    </source>
</evidence>
<keyword evidence="3" id="KW-0804">Transcription</keyword>
<evidence type="ECO:0000256" key="3">
    <source>
        <dbReference type="ARBA" id="ARBA00023163"/>
    </source>
</evidence>
<reference evidence="5 6" key="1">
    <citation type="submission" date="2020-07" db="EMBL/GenBank/DDBJ databases">
        <title>Sequencing the genomes of 1000 actinobacteria strains.</title>
        <authorList>
            <person name="Klenk H.-P."/>
        </authorList>
    </citation>
    <scope>NUCLEOTIDE SEQUENCE [LARGE SCALE GENOMIC DNA]</scope>
    <source>
        <strain evidence="5 6">DSM 44121</strain>
    </source>
</reference>
<dbReference type="PROSITE" id="PS01117">
    <property type="entry name" value="HTH_MARR_1"/>
    <property type="match status" value="1"/>
</dbReference>
<dbReference type="InterPro" id="IPR036390">
    <property type="entry name" value="WH_DNA-bd_sf"/>
</dbReference>
<dbReference type="Pfam" id="PF12802">
    <property type="entry name" value="MarR_2"/>
    <property type="match status" value="1"/>
</dbReference>
<dbReference type="PROSITE" id="PS50995">
    <property type="entry name" value="HTH_MARR_2"/>
    <property type="match status" value="1"/>
</dbReference>
<dbReference type="SMART" id="SM00347">
    <property type="entry name" value="HTH_MARR"/>
    <property type="match status" value="1"/>
</dbReference>
<comment type="caution">
    <text evidence="5">The sequence shown here is derived from an EMBL/GenBank/DDBJ whole genome shotgun (WGS) entry which is preliminary data.</text>
</comment>